<gene>
    <name evidence="1" type="ORF">H920_10050</name>
</gene>
<organism evidence="1 2">
    <name type="scientific">Fukomys damarensis</name>
    <name type="common">Damaraland mole rat</name>
    <name type="synonym">Cryptomys damarensis</name>
    <dbReference type="NCBI Taxonomy" id="885580"/>
    <lineage>
        <taxon>Eukaryota</taxon>
        <taxon>Metazoa</taxon>
        <taxon>Chordata</taxon>
        <taxon>Craniata</taxon>
        <taxon>Vertebrata</taxon>
        <taxon>Euteleostomi</taxon>
        <taxon>Mammalia</taxon>
        <taxon>Eutheria</taxon>
        <taxon>Euarchontoglires</taxon>
        <taxon>Glires</taxon>
        <taxon>Rodentia</taxon>
        <taxon>Hystricomorpha</taxon>
        <taxon>Bathyergidae</taxon>
        <taxon>Fukomys</taxon>
    </lineage>
</organism>
<dbReference type="EMBL" id="KN122754">
    <property type="protein sequence ID" value="KFO28510.1"/>
    <property type="molecule type" value="Genomic_DNA"/>
</dbReference>
<name>A0A091DE05_FUKDA</name>
<dbReference type="Proteomes" id="UP000028990">
    <property type="component" value="Unassembled WGS sequence"/>
</dbReference>
<protein>
    <submittedName>
        <fullName evidence="1">Uncharacterized protein</fullName>
    </submittedName>
</protein>
<evidence type="ECO:0000313" key="1">
    <source>
        <dbReference type="EMBL" id="KFO28510.1"/>
    </source>
</evidence>
<evidence type="ECO:0000313" key="2">
    <source>
        <dbReference type="Proteomes" id="UP000028990"/>
    </source>
</evidence>
<proteinExistence type="predicted"/>
<accession>A0A091DE05</accession>
<keyword evidence="2" id="KW-1185">Reference proteome</keyword>
<reference evidence="1 2" key="1">
    <citation type="submission" date="2013-11" db="EMBL/GenBank/DDBJ databases">
        <title>The Damaraland mole rat (Fukomys damarensis) genome and evolution of African mole rats.</title>
        <authorList>
            <person name="Gladyshev V.N."/>
            <person name="Fang X."/>
        </authorList>
    </citation>
    <scope>NUCLEOTIDE SEQUENCE [LARGE SCALE GENOMIC DNA]</scope>
    <source>
        <tissue evidence="1">Liver</tissue>
    </source>
</reference>
<dbReference type="AlphaFoldDB" id="A0A091DE05"/>
<sequence>MRNTPKFGDITCHEYKMPLPKKWELKEQRLSLYHVPNGAVSDSICDLQTPTATEVHTTSCTGFCNRVHKTLSQPWVHPGTEEPMISFMLPSHTLALLLLTSVLNTTPQRSGQRLLGGSVCPWNEVEISPPGNLSNPLPPGSLGNQTLRAVPQRLIAVAANDPSRLMLSLSLCPAPCFHEGLKSESRSGEPYAFHIISSNLTPWVEKRSPFPHTNEKNRLSHGV</sequence>